<reference evidence="1 2" key="1">
    <citation type="submission" date="2019-05" db="EMBL/GenBank/DDBJ databases">
        <title>Another draft genome of Portunus trituberculatus and its Hox gene families provides insights of decapod evolution.</title>
        <authorList>
            <person name="Jeong J.-H."/>
            <person name="Song I."/>
            <person name="Kim S."/>
            <person name="Choi T."/>
            <person name="Kim D."/>
            <person name="Ryu S."/>
            <person name="Kim W."/>
        </authorList>
    </citation>
    <scope>NUCLEOTIDE SEQUENCE [LARGE SCALE GENOMIC DNA]</scope>
    <source>
        <tissue evidence="1">Muscle</tissue>
    </source>
</reference>
<proteinExistence type="predicted"/>
<dbReference type="AlphaFoldDB" id="A0A5B7JNP7"/>
<organism evidence="1 2">
    <name type="scientific">Portunus trituberculatus</name>
    <name type="common">Swimming crab</name>
    <name type="synonym">Neptunus trituberculatus</name>
    <dbReference type="NCBI Taxonomy" id="210409"/>
    <lineage>
        <taxon>Eukaryota</taxon>
        <taxon>Metazoa</taxon>
        <taxon>Ecdysozoa</taxon>
        <taxon>Arthropoda</taxon>
        <taxon>Crustacea</taxon>
        <taxon>Multicrustacea</taxon>
        <taxon>Malacostraca</taxon>
        <taxon>Eumalacostraca</taxon>
        <taxon>Eucarida</taxon>
        <taxon>Decapoda</taxon>
        <taxon>Pleocyemata</taxon>
        <taxon>Brachyura</taxon>
        <taxon>Eubrachyura</taxon>
        <taxon>Portunoidea</taxon>
        <taxon>Portunidae</taxon>
        <taxon>Portuninae</taxon>
        <taxon>Portunus</taxon>
    </lineage>
</organism>
<accession>A0A5B7JNP7</accession>
<evidence type="ECO:0000313" key="1">
    <source>
        <dbReference type="EMBL" id="MPC96073.1"/>
    </source>
</evidence>
<keyword evidence="2" id="KW-1185">Reference proteome</keyword>
<sequence>MTLTLYRTPRTARLYRIIAHRNIKLARVFNKNEILLPGRSGLGAPVGVAREYTYTHFCKFRVVLRRWKGASEIPKSAATTMC</sequence>
<name>A0A5B7JNP7_PORTR</name>
<protein>
    <submittedName>
        <fullName evidence="1">Uncharacterized protein</fullName>
    </submittedName>
</protein>
<dbReference type="EMBL" id="VSRR010104551">
    <property type="protein sequence ID" value="MPC96073.1"/>
    <property type="molecule type" value="Genomic_DNA"/>
</dbReference>
<dbReference type="Proteomes" id="UP000324222">
    <property type="component" value="Unassembled WGS sequence"/>
</dbReference>
<comment type="caution">
    <text evidence="1">The sequence shown here is derived from an EMBL/GenBank/DDBJ whole genome shotgun (WGS) entry which is preliminary data.</text>
</comment>
<evidence type="ECO:0000313" key="2">
    <source>
        <dbReference type="Proteomes" id="UP000324222"/>
    </source>
</evidence>
<gene>
    <name evidence="1" type="ORF">E2C01_091310</name>
</gene>